<feature type="region of interest" description="Disordered" evidence="1">
    <location>
        <begin position="393"/>
        <end position="416"/>
    </location>
</feature>
<dbReference type="InterPro" id="IPR036047">
    <property type="entry name" value="F-box-like_dom_sf"/>
</dbReference>
<sequence>MQPVAKRLRARAAATAEARTTTTTLPVDLLLEIVVRLDAATTVRCAAAGKSIRRAILQPSFRRSSLALCAAANGGGFDPALLFAVSYKLARLDDPPVLVVEDPQSAAGGAAAPFAVSGKFLRRIVEPPPPPPSSYRPVLPIYKAYDSELKHSETVASRDVLVVLRKRPVGVRAFCTVPRQQLCICNSLTGDTTRLPMSDVVDEYPPAFLATGGAGRSYELLVMNKRLQTQTFSSEDGKWGAIRAIEELPHPISSPLYAHRPLFVSRRNAVYWLCPERLGGVTADQHILTVDVGAGRRRASRIELPPDCLSRMKPFGWQIRRDHPGALAVAGRGAELDRRRGPRDIAVDAAAIVVIGGIAGGEVEQAGGDQQAGDRQAGRARHVDGRRLLPWTGARERRRAHASSAAGHRVHRRTQPCVETVPHPAALGQDEQTLGTVLARDRSGLCAPIHEAFLI</sequence>
<accession>A0A0E0D7K8</accession>
<feature type="domain" description="DUF7595" evidence="2">
    <location>
        <begin position="146"/>
        <end position="314"/>
    </location>
</feature>
<evidence type="ECO:0000256" key="1">
    <source>
        <dbReference type="SAM" id="MobiDB-lite"/>
    </source>
</evidence>
<dbReference type="AlphaFoldDB" id="A0A0E0D7K8"/>
<proteinExistence type="predicted"/>
<dbReference type="PANTHER" id="PTHR35828">
    <property type="entry name" value="OS08G0203800 PROTEIN-RELATED"/>
    <property type="match status" value="1"/>
</dbReference>
<organism evidence="3">
    <name type="scientific">Oryza meridionalis</name>
    <dbReference type="NCBI Taxonomy" id="40149"/>
    <lineage>
        <taxon>Eukaryota</taxon>
        <taxon>Viridiplantae</taxon>
        <taxon>Streptophyta</taxon>
        <taxon>Embryophyta</taxon>
        <taxon>Tracheophyta</taxon>
        <taxon>Spermatophyta</taxon>
        <taxon>Magnoliopsida</taxon>
        <taxon>Liliopsida</taxon>
        <taxon>Poales</taxon>
        <taxon>Poaceae</taxon>
        <taxon>BOP clade</taxon>
        <taxon>Oryzoideae</taxon>
        <taxon>Oryzeae</taxon>
        <taxon>Oryzinae</taxon>
        <taxon>Oryza</taxon>
    </lineage>
</organism>
<evidence type="ECO:0000313" key="4">
    <source>
        <dbReference type="Proteomes" id="UP000008021"/>
    </source>
</evidence>
<keyword evidence="4" id="KW-1185">Reference proteome</keyword>
<dbReference type="Gramene" id="OMERI03G33140.1">
    <property type="protein sequence ID" value="OMERI03G33140.1"/>
    <property type="gene ID" value="OMERI03G33140"/>
</dbReference>
<evidence type="ECO:0000313" key="3">
    <source>
        <dbReference type="EnsemblPlants" id="OMERI03G33140.1"/>
    </source>
</evidence>
<reference evidence="3" key="1">
    <citation type="submission" date="2015-04" db="UniProtKB">
        <authorList>
            <consortium name="EnsemblPlants"/>
        </authorList>
    </citation>
    <scope>IDENTIFICATION</scope>
</reference>
<dbReference type="SUPFAM" id="SSF81383">
    <property type="entry name" value="F-box domain"/>
    <property type="match status" value="1"/>
</dbReference>
<dbReference type="Proteomes" id="UP000008021">
    <property type="component" value="Chromosome 3"/>
</dbReference>
<dbReference type="Pfam" id="PF24523">
    <property type="entry name" value="DUF7595"/>
    <property type="match status" value="1"/>
</dbReference>
<dbReference type="STRING" id="40149.A0A0E0D7K8"/>
<dbReference type="InterPro" id="IPR056016">
    <property type="entry name" value="DUF7595"/>
</dbReference>
<protein>
    <recommendedName>
        <fullName evidence="2">DUF7595 domain-containing protein</fullName>
    </recommendedName>
</protein>
<evidence type="ECO:0000259" key="2">
    <source>
        <dbReference type="Pfam" id="PF24523"/>
    </source>
</evidence>
<reference evidence="3" key="2">
    <citation type="submission" date="2018-05" db="EMBL/GenBank/DDBJ databases">
        <title>OmerRS3 (Oryza meridionalis Reference Sequence Version 3).</title>
        <authorList>
            <person name="Zhang J."/>
            <person name="Kudrna D."/>
            <person name="Lee S."/>
            <person name="Talag J."/>
            <person name="Welchert J."/>
            <person name="Wing R.A."/>
        </authorList>
    </citation>
    <scope>NUCLEOTIDE SEQUENCE [LARGE SCALE GENOMIC DNA]</scope>
    <source>
        <strain evidence="3">cv. OR44</strain>
    </source>
</reference>
<dbReference type="EnsemblPlants" id="OMERI03G33140.1">
    <property type="protein sequence ID" value="OMERI03G33140.1"/>
    <property type="gene ID" value="OMERI03G33140"/>
</dbReference>
<dbReference type="PANTHER" id="PTHR35828:SF3">
    <property type="entry name" value="OS03G0775900 PROTEIN"/>
    <property type="match status" value="1"/>
</dbReference>
<dbReference type="HOGENOM" id="CLU_742655_0_0_1"/>
<name>A0A0E0D7K8_9ORYZ</name>